<protein>
    <recommendedName>
        <fullName evidence="3">MarR family transcriptional regulator</fullName>
    </recommendedName>
</protein>
<dbReference type="KEGG" id="mflg:ABS361_09745"/>
<feature type="region of interest" description="Disordered" evidence="1">
    <location>
        <begin position="299"/>
        <end position="321"/>
    </location>
</feature>
<evidence type="ECO:0000313" key="2">
    <source>
        <dbReference type="EMBL" id="XBY46466.1"/>
    </source>
</evidence>
<proteinExistence type="predicted"/>
<evidence type="ECO:0008006" key="3">
    <source>
        <dbReference type="Google" id="ProtNLM"/>
    </source>
</evidence>
<reference evidence="2" key="1">
    <citation type="submission" date="2024-06" db="EMBL/GenBank/DDBJ databases">
        <title>Methylostella associata gen. nov., sp. nov., a novel Ancalomicrobiaceae-affiliated facultatively methylotrophic bacteria that feed on methanotrophs of the genus Methylococcus.</title>
        <authorList>
            <person name="Saltykova V."/>
            <person name="Danilova O.V."/>
            <person name="Oshkin I.Y."/>
            <person name="Belova S.E."/>
            <person name="Pimenov N.V."/>
            <person name="Dedysh S.N."/>
        </authorList>
    </citation>
    <scope>NUCLEOTIDE SEQUENCE</scope>
    <source>
        <strain evidence="2">S20</strain>
    </source>
</reference>
<organism evidence="2">
    <name type="scientific">Methyloraptor flagellatus</name>
    <dbReference type="NCBI Taxonomy" id="3162530"/>
    <lineage>
        <taxon>Bacteria</taxon>
        <taxon>Pseudomonadati</taxon>
        <taxon>Pseudomonadota</taxon>
        <taxon>Alphaproteobacteria</taxon>
        <taxon>Hyphomicrobiales</taxon>
        <taxon>Ancalomicrobiaceae</taxon>
        <taxon>Methyloraptor</taxon>
    </lineage>
</organism>
<dbReference type="AlphaFoldDB" id="A0AAU7XFC2"/>
<dbReference type="SUPFAM" id="SSF46785">
    <property type="entry name" value="Winged helix' DNA-binding domain"/>
    <property type="match status" value="1"/>
</dbReference>
<evidence type="ECO:0000256" key="1">
    <source>
        <dbReference type="SAM" id="MobiDB-lite"/>
    </source>
</evidence>
<gene>
    <name evidence="2" type="ORF">ABS361_09745</name>
</gene>
<sequence>MAVSSIREISLGRDRGFPIVSEASYARARSTFIEGLIGFCARRAHASRLYLEIGRCVSTAAVLGLHAGLEDKNRATWPTLSRLHAALGDFRFISRNRLDSYVAYLERYGFIEKRRSSGDRRVTLITPTERLILLDAAFLGILEAAVRVSEDREIEPEARGPRPAHHLAIRREMMRHLGLLHRAARRHRKMTIFLERDSGCLILFLLLQAAEGSEGLDTSLRYDLGAEIASVSRTHVRMLIEDAERAGLLTILEPGGRHIRLSPRLWQATDVWLRDSLSFYRACERRALAARGRRETAGGIATTAGSEGDDDAPVDDATPLGRCRSAPYVSVMGTRP</sequence>
<dbReference type="EMBL" id="CP158568">
    <property type="protein sequence ID" value="XBY46466.1"/>
    <property type="molecule type" value="Genomic_DNA"/>
</dbReference>
<accession>A0AAU7XFC2</accession>
<dbReference type="InterPro" id="IPR036390">
    <property type="entry name" value="WH_DNA-bd_sf"/>
</dbReference>
<dbReference type="RefSeq" id="WP_407051561.1">
    <property type="nucleotide sequence ID" value="NZ_CP158568.1"/>
</dbReference>
<name>A0AAU7XFC2_9HYPH</name>